<proteinExistence type="predicted"/>
<name>A0A415E2Y4_9FIRM</name>
<dbReference type="RefSeq" id="WP_118334450.1">
    <property type="nucleotide sequence ID" value="NZ_AP025567.1"/>
</dbReference>
<dbReference type="AlphaFoldDB" id="A0A415E2Y4"/>
<dbReference type="OrthoDB" id="243939at2"/>
<dbReference type="Proteomes" id="UP000284841">
    <property type="component" value="Unassembled WGS sequence"/>
</dbReference>
<accession>A0A415E2Y4</accession>
<reference evidence="1 2" key="1">
    <citation type="submission" date="2018-08" db="EMBL/GenBank/DDBJ databases">
        <title>A genome reference for cultivated species of the human gut microbiota.</title>
        <authorList>
            <person name="Zou Y."/>
            <person name="Xue W."/>
            <person name="Luo G."/>
        </authorList>
    </citation>
    <scope>NUCLEOTIDE SEQUENCE [LARGE SCALE GENOMIC DNA]</scope>
    <source>
        <strain evidence="1 2">AM07-24</strain>
    </source>
</reference>
<keyword evidence="2" id="KW-1185">Reference proteome</keyword>
<gene>
    <name evidence="1" type="ORF">DW099_06190</name>
</gene>
<comment type="caution">
    <text evidence="1">The sequence shown here is derived from an EMBL/GenBank/DDBJ whole genome shotgun (WGS) entry which is preliminary data.</text>
</comment>
<organism evidence="1 2">
    <name type="scientific">Emergencia timonensis</name>
    <dbReference type="NCBI Taxonomy" id="1776384"/>
    <lineage>
        <taxon>Bacteria</taxon>
        <taxon>Bacillati</taxon>
        <taxon>Bacillota</taxon>
        <taxon>Clostridia</taxon>
        <taxon>Peptostreptococcales</taxon>
        <taxon>Anaerovoracaceae</taxon>
        <taxon>Emergencia</taxon>
    </lineage>
</organism>
<dbReference type="STRING" id="1776384.GCA_900086585_03560"/>
<dbReference type="EMBL" id="QRMS01000002">
    <property type="protein sequence ID" value="RHJ88007.1"/>
    <property type="molecule type" value="Genomic_DNA"/>
</dbReference>
<sequence>MYNTSDYVKEDLCFQRLLRRKYLQQLRGLPAGGLSTSIIKNQTYYYKVLDGKKIYIGKADCKEVAQLQKRRFIENSVKRIDQNCVLMEQLLKGYQSVDPEEVMAEETRAYQTPPECSFSMSGIHNGKKWGNMPYRKYKGFPEGLKHKTLKGEKVRSKSEALIANMLFVKNIEYHYEEETDIGGRTIPPDFRIYVKSQNKFKLLEHLGLLVKEKYRSDALEKMELYFSNGYRLYDDILFTCDDLDGRINTLDIGKLIDDYCV</sequence>
<evidence type="ECO:0000313" key="2">
    <source>
        <dbReference type="Proteomes" id="UP000284841"/>
    </source>
</evidence>
<evidence type="ECO:0000313" key="1">
    <source>
        <dbReference type="EMBL" id="RHJ88007.1"/>
    </source>
</evidence>
<protein>
    <submittedName>
        <fullName evidence="1">Uncharacterized protein</fullName>
    </submittedName>
</protein>